<dbReference type="Gene3D" id="3.40.309.10">
    <property type="entry name" value="Aldehyde Dehydrogenase, Chain A, domain 2"/>
    <property type="match status" value="1"/>
</dbReference>
<dbReference type="InterPro" id="IPR016163">
    <property type="entry name" value="Ald_DH_C"/>
</dbReference>
<dbReference type="AlphaFoldDB" id="A0A3A3GLK0"/>
<dbReference type="SUPFAM" id="SSF53720">
    <property type="entry name" value="ALDH-like"/>
    <property type="match status" value="1"/>
</dbReference>
<dbReference type="Gene3D" id="3.40.605.10">
    <property type="entry name" value="Aldehyde Dehydrogenase, Chain A, domain 1"/>
    <property type="match status" value="1"/>
</dbReference>
<reference evidence="7" key="1">
    <citation type="submission" date="2018-09" db="EMBL/GenBank/DDBJ databases">
        <authorList>
            <person name="Zhu H."/>
        </authorList>
    </citation>
    <scope>NUCLEOTIDE SEQUENCE [LARGE SCALE GENOMIC DNA]</scope>
    <source>
        <strain evidence="7">K1S02-23</strain>
    </source>
</reference>
<comment type="caution">
    <text evidence="6">The sequence shown here is derived from an EMBL/GenBank/DDBJ whole genome shotgun (WGS) entry which is preliminary data.</text>
</comment>
<dbReference type="InterPro" id="IPR050740">
    <property type="entry name" value="Aldehyde_DH_Superfamily"/>
</dbReference>
<dbReference type="PANTHER" id="PTHR43353">
    <property type="entry name" value="SUCCINATE-SEMIALDEHYDE DEHYDROGENASE, MITOCHONDRIAL"/>
    <property type="match status" value="1"/>
</dbReference>
<evidence type="ECO:0000256" key="2">
    <source>
        <dbReference type="ARBA" id="ARBA00023002"/>
    </source>
</evidence>
<sequence length="480" mass="51429">MTNIVPEFKHFVAGSFASGYADSIKVYNPANGVLLGAIPDGDENLVNDAVAAARAAQDGWAARPANERGQYLRRMAKIVRENTSRLARVVATEQGKVLSLAEMEVFMAAEYLDYMAEWARRIEGEIISSDRARENIFLFRRPMGVVAAILPWNFPFFMIVRKAAPALVTGNTVVMKPSEETPYSAYEFAKIAAQVELPTGVFNLVGGLGQSVGQALVGHPGIDMVSFTGSSAAGSAIMANAARNITKVNLELGGKAPSIVLADANIDLAVTMLKVSKSINSGQACNSTERVFVERAIYAEFSDKLAAAVASISFGDPLGATPVDMGPLINRASVERIGQLVDDARANGAEILTGGSRGEIGDGCYFRPTVIANTNANMQILKREIFGPVILVEPVDDLDEAIKLANANEYGLSSSIFTSNLGSAMHAVNSLKYGETYVNRENFETIQGFHAGVRRSGIGGTDGKHGLYEYMHTQVAYIQN</sequence>
<name>A0A3A3GLK0_9BURK</name>
<proteinExistence type="inferred from homology"/>
<dbReference type="InterPro" id="IPR016162">
    <property type="entry name" value="Ald_DH_N"/>
</dbReference>
<evidence type="ECO:0000256" key="1">
    <source>
        <dbReference type="ARBA" id="ARBA00009986"/>
    </source>
</evidence>
<dbReference type="PANTHER" id="PTHR43353:SF5">
    <property type="entry name" value="SUCCINATE-SEMIALDEHYDE DEHYDROGENASE, MITOCHONDRIAL"/>
    <property type="match status" value="1"/>
</dbReference>
<dbReference type="InterPro" id="IPR029510">
    <property type="entry name" value="Ald_DH_CS_GLU"/>
</dbReference>
<keyword evidence="2 4" id="KW-0560">Oxidoreductase</keyword>
<keyword evidence="7" id="KW-1185">Reference proteome</keyword>
<dbReference type="Proteomes" id="UP000266327">
    <property type="component" value="Unassembled WGS sequence"/>
</dbReference>
<evidence type="ECO:0000256" key="4">
    <source>
        <dbReference type="RuleBase" id="RU003345"/>
    </source>
</evidence>
<protein>
    <submittedName>
        <fullName evidence="6">Aldehyde dehydrogenase</fullName>
    </submittedName>
</protein>
<dbReference type="GO" id="GO:0005829">
    <property type="term" value="C:cytosol"/>
    <property type="evidence" value="ECO:0007669"/>
    <property type="project" value="TreeGrafter"/>
</dbReference>
<dbReference type="OrthoDB" id="6187633at2"/>
<evidence type="ECO:0000313" key="6">
    <source>
        <dbReference type="EMBL" id="RJG01850.1"/>
    </source>
</evidence>
<dbReference type="EMBL" id="QYUQ01000002">
    <property type="protein sequence ID" value="RJG01850.1"/>
    <property type="molecule type" value="Genomic_DNA"/>
</dbReference>
<dbReference type="FunFam" id="3.40.309.10:FF:000009">
    <property type="entry name" value="Aldehyde dehydrogenase A"/>
    <property type="match status" value="1"/>
</dbReference>
<dbReference type="GO" id="GO:0004777">
    <property type="term" value="F:succinate-semialdehyde dehydrogenase (NAD+) activity"/>
    <property type="evidence" value="ECO:0007669"/>
    <property type="project" value="TreeGrafter"/>
</dbReference>
<dbReference type="GO" id="GO:0009450">
    <property type="term" value="P:gamma-aminobutyric acid catabolic process"/>
    <property type="evidence" value="ECO:0007669"/>
    <property type="project" value="TreeGrafter"/>
</dbReference>
<gene>
    <name evidence="6" type="ORF">D3878_09880</name>
</gene>
<comment type="similarity">
    <text evidence="1 4">Belongs to the aldehyde dehydrogenase family.</text>
</comment>
<evidence type="ECO:0000256" key="3">
    <source>
        <dbReference type="PROSITE-ProRule" id="PRU10007"/>
    </source>
</evidence>
<organism evidence="6 7">
    <name type="scientific">Noviherbaspirillum sedimenti</name>
    <dbReference type="NCBI Taxonomy" id="2320865"/>
    <lineage>
        <taxon>Bacteria</taxon>
        <taxon>Pseudomonadati</taxon>
        <taxon>Pseudomonadota</taxon>
        <taxon>Betaproteobacteria</taxon>
        <taxon>Burkholderiales</taxon>
        <taxon>Oxalobacteraceae</taxon>
        <taxon>Noviherbaspirillum</taxon>
    </lineage>
</organism>
<evidence type="ECO:0000313" key="7">
    <source>
        <dbReference type="Proteomes" id="UP000266327"/>
    </source>
</evidence>
<dbReference type="InterPro" id="IPR015590">
    <property type="entry name" value="Aldehyde_DH_dom"/>
</dbReference>
<dbReference type="Pfam" id="PF00171">
    <property type="entry name" value="Aldedh"/>
    <property type="match status" value="1"/>
</dbReference>
<feature type="domain" description="Aldehyde dehydrogenase" evidence="5">
    <location>
        <begin position="22"/>
        <end position="474"/>
    </location>
</feature>
<dbReference type="NCBIfam" id="NF007497">
    <property type="entry name" value="PRK10090.1"/>
    <property type="match status" value="1"/>
</dbReference>
<evidence type="ECO:0000259" key="5">
    <source>
        <dbReference type="Pfam" id="PF00171"/>
    </source>
</evidence>
<dbReference type="FunFam" id="3.40.605.10:FF:000007">
    <property type="entry name" value="NAD/NADP-dependent betaine aldehyde dehydrogenase"/>
    <property type="match status" value="1"/>
</dbReference>
<dbReference type="InterPro" id="IPR016161">
    <property type="entry name" value="Ald_DH/histidinol_DH"/>
</dbReference>
<dbReference type="RefSeq" id="WP_119785312.1">
    <property type="nucleotide sequence ID" value="NZ_QYUQ01000002.1"/>
</dbReference>
<accession>A0A3A3GLK0</accession>
<feature type="active site" evidence="3">
    <location>
        <position position="251"/>
    </location>
</feature>
<dbReference type="PROSITE" id="PS00687">
    <property type="entry name" value="ALDEHYDE_DEHYDR_GLU"/>
    <property type="match status" value="1"/>
</dbReference>